<dbReference type="PANTHER" id="PTHR43570">
    <property type="entry name" value="ALDEHYDE DEHYDROGENASE"/>
    <property type="match status" value="1"/>
</dbReference>
<feature type="domain" description="Aldehyde dehydrogenase" evidence="4">
    <location>
        <begin position="1"/>
        <end position="186"/>
    </location>
</feature>
<dbReference type="GO" id="GO:0006081">
    <property type="term" value="P:aldehyde metabolic process"/>
    <property type="evidence" value="ECO:0007669"/>
    <property type="project" value="InterPro"/>
</dbReference>
<dbReference type="Gene3D" id="3.40.309.10">
    <property type="entry name" value="Aldehyde Dehydrogenase, Chain A, domain 2"/>
    <property type="match status" value="1"/>
</dbReference>
<dbReference type="PANTHER" id="PTHR43570:SF20">
    <property type="entry name" value="ALDEHYDE DEHYDROGENASE ALDX-RELATED"/>
    <property type="match status" value="1"/>
</dbReference>
<organism evidence="5 6">
    <name type="scientific">Pseudomonas fluorescens</name>
    <dbReference type="NCBI Taxonomy" id="294"/>
    <lineage>
        <taxon>Bacteria</taxon>
        <taxon>Pseudomonadati</taxon>
        <taxon>Pseudomonadota</taxon>
        <taxon>Gammaproteobacteria</taxon>
        <taxon>Pseudomonadales</taxon>
        <taxon>Pseudomonadaceae</taxon>
        <taxon>Pseudomonas</taxon>
    </lineage>
</organism>
<dbReference type="InterPro" id="IPR016162">
    <property type="entry name" value="Ald_DH_N"/>
</dbReference>
<dbReference type="InterPro" id="IPR012394">
    <property type="entry name" value="Aldehyde_DH_NAD(P)"/>
</dbReference>
<evidence type="ECO:0000313" key="6">
    <source>
        <dbReference type="Proteomes" id="UP000326437"/>
    </source>
</evidence>
<protein>
    <submittedName>
        <fullName evidence="5">Coniferyl aldehyde dehydrogenase</fullName>
        <ecNumber evidence="5">1.2.1.68</ecNumber>
    </submittedName>
</protein>
<keyword evidence="3" id="KW-0520">NAD</keyword>
<dbReference type="EMBL" id="CABVHO010000171">
    <property type="protein sequence ID" value="VVN70484.1"/>
    <property type="molecule type" value="Genomic_DNA"/>
</dbReference>
<evidence type="ECO:0000259" key="4">
    <source>
        <dbReference type="Pfam" id="PF00171"/>
    </source>
</evidence>
<dbReference type="InterPro" id="IPR015590">
    <property type="entry name" value="Aldehyde_DH_dom"/>
</dbReference>
<sequence>MYVPKALLEPFLEALRATYSELNPSVAGNPDVVAVVNQRHLDRVEGYVLDAQARGARVECLPEPLAPNAEDRRRPLRVVVDPAPDSVIMREEIFGPAMVVLTYEHLDQVIDDINGRPRPLALYYFGKDPEQQRYVLERTVSGGVTVNDVMMHAAMHDAPFGGVGASGMGHYHGREGFLEFSHMRTVYKAAAHDPRREWGLLPPYGEHFLPAMQAMVTAD</sequence>
<dbReference type="EC" id="1.2.1.68" evidence="5"/>
<dbReference type="GO" id="GO:0004029">
    <property type="term" value="F:aldehyde dehydrogenase (NAD+) activity"/>
    <property type="evidence" value="ECO:0007669"/>
    <property type="project" value="TreeGrafter"/>
</dbReference>
<gene>
    <name evidence="5" type="primary">calB_4</name>
    <name evidence="5" type="ORF">PS685_05003</name>
</gene>
<evidence type="ECO:0000256" key="1">
    <source>
        <dbReference type="ARBA" id="ARBA00009986"/>
    </source>
</evidence>
<dbReference type="InterPro" id="IPR016161">
    <property type="entry name" value="Ald_DH/histidinol_DH"/>
</dbReference>
<evidence type="ECO:0000256" key="2">
    <source>
        <dbReference type="ARBA" id="ARBA00023002"/>
    </source>
</evidence>
<dbReference type="InterPro" id="IPR016163">
    <property type="entry name" value="Ald_DH_C"/>
</dbReference>
<name>A0A5E7A0M0_PSEFL</name>
<dbReference type="SUPFAM" id="SSF53720">
    <property type="entry name" value="ALDH-like"/>
    <property type="match status" value="1"/>
</dbReference>
<dbReference type="GO" id="GO:0050269">
    <property type="term" value="F:coniferyl-aldehyde dehydrogenase [NAD(P)+] activity"/>
    <property type="evidence" value="ECO:0007669"/>
    <property type="project" value="UniProtKB-EC"/>
</dbReference>
<accession>A0A5E7A0M0</accession>
<dbReference type="Gene3D" id="3.40.605.10">
    <property type="entry name" value="Aldehyde Dehydrogenase, Chain A, domain 1"/>
    <property type="match status" value="1"/>
</dbReference>
<dbReference type="GO" id="GO:0005737">
    <property type="term" value="C:cytoplasm"/>
    <property type="evidence" value="ECO:0007669"/>
    <property type="project" value="TreeGrafter"/>
</dbReference>
<proteinExistence type="inferred from homology"/>
<dbReference type="Pfam" id="PF00171">
    <property type="entry name" value="Aldedh"/>
    <property type="match status" value="1"/>
</dbReference>
<dbReference type="AlphaFoldDB" id="A0A5E7A0M0"/>
<keyword evidence="2 5" id="KW-0560">Oxidoreductase</keyword>
<evidence type="ECO:0000256" key="3">
    <source>
        <dbReference type="ARBA" id="ARBA00023027"/>
    </source>
</evidence>
<dbReference type="Proteomes" id="UP000326437">
    <property type="component" value="Unassembled WGS sequence"/>
</dbReference>
<evidence type="ECO:0000313" key="5">
    <source>
        <dbReference type="EMBL" id="VVN70484.1"/>
    </source>
</evidence>
<comment type="similarity">
    <text evidence="1">Belongs to the aldehyde dehydrogenase family.</text>
</comment>
<reference evidence="5 6" key="1">
    <citation type="submission" date="2019-09" db="EMBL/GenBank/DDBJ databases">
        <authorList>
            <person name="Chandra G."/>
            <person name="Truman W A."/>
        </authorList>
    </citation>
    <scope>NUCLEOTIDE SEQUENCE [LARGE SCALE GENOMIC DNA]</scope>
    <source>
        <strain evidence="5">PS685</strain>
    </source>
</reference>